<evidence type="ECO:0000313" key="3">
    <source>
        <dbReference type="Proteomes" id="UP000446348"/>
    </source>
</evidence>
<evidence type="ECO:0000313" key="2">
    <source>
        <dbReference type="EMBL" id="NBI79525.1"/>
    </source>
</evidence>
<gene>
    <name evidence="2" type="ORF">D3Z39_11730</name>
</gene>
<dbReference type="PANTHER" id="PTHR46112">
    <property type="entry name" value="AMINOPEPTIDASE"/>
    <property type="match status" value="1"/>
</dbReference>
<dbReference type="Pfam" id="PF00557">
    <property type="entry name" value="Peptidase_M24"/>
    <property type="match status" value="1"/>
</dbReference>
<proteinExistence type="predicted"/>
<dbReference type="EMBL" id="QXWZ01000021">
    <property type="protein sequence ID" value="NBI79525.1"/>
    <property type="molecule type" value="Genomic_DNA"/>
</dbReference>
<evidence type="ECO:0000259" key="1">
    <source>
        <dbReference type="Pfam" id="PF00557"/>
    </source>
</evidence>
<dbReference type="InterPro" id="IPR050659">
    <property type="entry name" value="Peptidase_M24B"/>
</dbReference>
<reference evidence="2 3" key="1">
    <citation type="submission" date="2018-08" db="EMBL/GenBank/DDBJ databases">
        <title>Murine metabolic-syndrome-specific gut microbial biobank.</title>
        <authorList>
            <person name="Liu C."/>
        </authorList>
    </citation>
    <scope>NUCLEOTIDE SEQUENCE [LARGE SCALE GENOMIC DNA]</scope>
    <source>
        <strain evidence="2 3">X69</strain>
    </source>
</reference>
<dbReference type="InterPro" id="IPR036005">
    <property type="entry name" value="Creatinase/aminopeptidase-like"/>
</dbReference>
<name>A0A845RL25_9FIRM</name>
<sequence length="413" mass="45513">MEPMPPRRCALCARLCSNNLICAGGSPHSRGEPPASPRDSRAGCVEGAFLMQRELEEKLARVRGFLEAQGCGAALFTTNDNFGWISCGRSAYVDQGTGSAVAKVIVTMDKLYAACCSSEQYRIMEEELTGGGFELVDYRWHEDEAQRIGELLAGRRTVSDSGAFGTENRAADLQRLRYRLTPEEAARYREIGPEAAGIVERCCREIRLGESEREIAGRASAALTAAGYLLPVCLVAADERLTRYRHPIPKDVRVERCAMLAVCAQKYGLTVSLSRIVSFGPPDSDRSRRYEALLRIDAGYIRDTVSGARAGDIVRRGRIAYEEAGYGEDFHLHHQGGALGYATRDYCAGETCVETVQPCQAFSWNPTIAGVKLEDTYLIEGDRREIITQTGSWPLREVILDGVSIKRPLILEL</sequence>
<dbReference type="Gene3D" id="3.90.230.10">
    <property type="entry name" value="Creatinase/methionine aminopeptidase superfamily"/>
    <property type="match status" value="1"/>
</dbReference>
<dbReference type="PANTHER" id="PTHR46112:SF2">
    <property type="entry name" value="XAA-PRO AMINOPEPTIDASE P-RELATED"/>
    <property type="match status" value="1"/>
</dbReference>
<dbReference type="SUPFAM" id="SSF53092">
    <property type="entry name" value="Creatinase/prolidase N-terminal domain"/>
    <property type="match status" value="1"/>
</dbReference>
<dbReference type="InterPro" id="IPR029149">
    <property type="entry name" value="Creatin/AminoP/Spt16_N"/>
</dbReference>
<dbReference type="SUPFAM" id="SSF55920">
    <property type="entry name" value="Creatinase/aminopeptidase"/>
    <property type="match status" value="1"/>
</dbReference>
<feature type="domain" description="Peptidase M24" evidence="1">
    <location>
        <begin position="189"/>
        <end position="379"/>
    </location>
</feature>
<comment type="caution">
    <text evidence="2">The sequence shown here is derived from an EMBL/GenBank/DDBJ whole genome shotgun (WGS) entry which is preliminary data.</text>
</comment>
<dbReference type="InterPro" id="IPR000994">
    <property type="entry name" value="Pept_M24"/>
</dbReference>
<dbReference type="AlphaFoldDB" id="A0A845RL25"/>
<dbReference type="Proteomes" id="UP000446348">
    <property type="component" value="Unassembled WGS sequence"/>
</dbReference>
<dbReference type="CDD" id="cd01066">
    <property type="entry name" value="APP_MetAP"/>
    <property type="match status" value="1"/>
</dbReference>
<protein>
    <submittedName>
        <fullName evidence="2">M24 family metallopeptidase</fullName>
    </submittedName>
</protein>
<organism evidence="2 3">
    <name type="scientific">Anaerotruncus colihominis</name>
    <dbReference type="NCBI Taxonomy" id="169435"/>
    <lineage>
        <taxon>Bacteria</taxon>
        <taxon>Bacillati</taxon>
        <taxon>Bacillota</taxon>
        <taxon>Clostridia</taxon>
        <taxon>Eubacteriales</taxon>
        <taxon>Oscillospiraceae</taxon>
        <taxon>Anaerotruncus</taxon>
    </lineage>
</organism>
<accession>A0A845RL25</accession>